<reference evidence="2 3" key="1">
    <citation type="submission" date="2016-04" db="EMBL/GenBank/DDBJ databases">
        <title>A degradative enzymes factory behind the ericoid mycorrhizal symbiosis.</title>
        <authorList>
            <consortium name="DOE Joint Genome Institute"/>
            <person name="Martino E."/>
            <person name="Morin E."/>
            <person name="Grelet G."/>
            <person name="Kuo A."/>
            <person name="Kohler A."/>
            <person name="Daghino S."/>
            <person name="Barry K."/>
            <person name="Choi C."/>
            <person name="Cichocki N."/>
            <person name="Clum A."/>
            <person name="Copeland A."/>
            <person name="Hainaut M."/>
            <person name="Haridas S."/>
            <person name="Labutti K."/>
            <person name="Lindquist E."/>
            <person name="Lipzen A."/>
            <person name="Khouja H.-R."/>
            <person name="Murat C."/>
            <person name="Ohm R."/>
            <person name="Olson A."/>
            <person name="Spatafora J."/>
            <person name="Veneault-Fourrey C."/>
            <person name="Henrissat B."/>
            <person name="Grigoriev I."/>
            <person name="Martin F."/>
            <person name="Perotto S."/>
        </authorList>
    </citation>
    <scope>NUCLEOTIDE SEQUENCE [LARGE SCALE GENOMIC DNA]</scope>
    <source>
        <strain evidence="2 3">E</strain>
    </source>
</reference>
<evidence type="ECO:0000256" key="1">
    <source>
        <dbReference type="SAM" id="SignalP"/>
    </source>
</evidence>
<dbReference type="EMBL" id="KZ613769">
    <property type="protein sequence ID" value="PMD64239.1"/>
    <property type="molecule type" value="Genomic_DNA"/>
</dbReference>
<dbReference type="GeneID" id="36579863"/>
<evidence type="ECO:0000313" key="3">
    <source>
        <dbReference type="Proteomes" id="UP000235371"/>
    </source>
</evidence>
<dbReference type="RefSeq" id="XP_024741143.1">
    <property type="nucleotide sequence ID" value="XM_024871781.1"/>
</dbReference>
<dbReference type="Proteomes" id="UP000235371">
    <property type="component" value="Unassembled WGS sequence"/>
</dbReference>
<evidence type="ECO:0000313" key="2">
    <source>
        <dbReference type="EMBL" id="PMD64239.1"/>
    </source>
</evidence>
<name>A0A2J6TMJ6_9HELO</name>
<sequence>MALITLIPLGGVHSLVAVDGGESTVERCGHKKTSLRSHRSSPLCLPSNSLYPATSFSSLADSLCLLKSIAYLQSFSRVKSPAETFTCIVAEAPCTRSRLNHASRSQPLYLLSNLLID</sequence>
<accession>A0A2J6TMJ6</accession>
<feature type="signal peptide" evidence="1">
    <location>
        <begin position="1"/>
        <end position="17"/>
    </location>
</feature>
<proteinExistence type="predicted"/>
<feature type="chain" id="PRO_5014380217" evidence="1">
    <location>
        <begin position="18"/>
        <end position="117"/>
    </location>
</feature>
<organism evidence="2 3">
    <name type="scientific">Hyaloscypha bicolor E</name>
    <dbReference type="NCBI Taxonomy" id="1095630"/>
    <lineage>
        <taxon>Eukaryota</taxon>
        <taxon>Fungi</taxon>
        <taxon>Dikarya</taxon>
        <taxon>Ascomycota</taxon>
        <taxon>Pezizomycotina</taxon>
        <taxon>Leotiomycetes</taxon>
        <taxon>Helotiales</taxon>
        <taxon>Hyaloscyphaceae</taxon>
        <taxon>Hyaloscypha</taxon>
        <taxon>Hyaloscypha bicolor</taxon>
    </lineage>
</organism>
<protein>
    <submittedName>
        <fullName evidence="2">Uncharacterized protein</fullName>
    </submittedName>
</protein>
<dbReference type="AlphaFoldDB" id="A0A2J6TMJ6"/>
<keyword evidence="1" id="KW-0732">Signal</keyword>
<gene>
    <name evidence="2" type="ORF">K444DRAFT_307779</name>
</gene>
<keyword evidence="3" id="KW-1185">Reference proteome</keyword>
<dbReference type="InParanoid" id="A0A2J6TMJ6"/>